<organism evidence="1 2">
    <name type="scientific">Solimicrobium silvestre</name>
    <dbReference type="NCBI Taxonomy" id="2099400"/>
    <lineage>
        <taxon>Bacteria</taxon>
        <taxon>Pseudomonadati</taxon>
        <taxon>Pseudomonadota</taxon>
        <taxon>Betaproteobacteria</taxon>
        <taxon>Burkholderiales</taxon>
        <taxon>Oxalobacteraceae</taxon>
        <taxon>Solimicrobium</taxon>
    </lineage>
</organism>
<comment type="caution">
    <text evidence="1">The sequence shown here is derived from an EMBL/GenBank/DDBJ whole genome shotgun (WGS) entry which is preliminary data.</text>
</comment>
<evidence type="ECO:0000313" key="2">
    <source>
        <dbReference type="Proteomes" id="UP000237839"/>
    </source>
</evidence>
<dbReference type="AlphaFoldDB" id="A0A2S9GVP3"/>
<accession>A0A2S9GVP3</accession>
<gene>
    <name evidence="1" type="ORF">S2091_3539</name>
</gene>
<dbReference type="EMBL" id="PUGF01000019">
    <property type="protein sequence ID" value="PRC91784.1"/>
    <property type="molecule type" value="Genomic_DNA"/>
</dbReference>
<dbReference type="Proteomes" id="UP000237839">
    <property type="component" value="Unassembled WGS sequence"/>
</dbReference>
<evidence type="ECO:0000313" key="1">
    <source>
        <dbReference type="EMBL" id="PRC91784.1"/>
    </source>
</evidence>
<proteinExistence type="predicted"/>
<protein>
    <submittedName>
        <fullName evidence="1">Uncharacterized protein</fullName>
    </submittedName>
</protein>
<reference evidence="1 2" key="1">
    <citation type="submission" date="2018-02" db="EMBL/GenBank/DDBJ databases">
        <title>Solimicrobium silvestre gen. nov., sp. nov., isolated from alpine forest soil.</title>
        <authorList>
            <person name="Margesin R."/>
            <person name="Albuquerque L."/>
            <person name="Zhang D.-C."/>
            <person name="Froufe H.J.C."/>
            <person name="Severino R."/>
            <person name="Roxo I."/>
            <person name="Egas C."/>
            <person name="Da Costa M.S."/>
        </authorList>
    </citation>
    <scope>NUCLEOTIDE SEQUENCE [LARGE SCALE GENOMIC DNA]</scope>
    <source>
        <strain evidence="1 2">S20-91</strain>
    </source>
</reference>
<keyword evidence="2" id="KW-1185">Reference proteome</keyword>
<sequence length="32" mass="3522">MTVYGHFAGKHFKNINDCDLGGLLASHDMTDI</sequence>
<name>A0A2S9GVP3_9BURK</name>